<accession>A0AAV8ZJT9</accession>
<sequence>MYLNNSYKLLVILLIASYDEVVPKTCENFKQLATKGIDGKTYVGTKFHTAIERIMIQGGDIVNNDGSGSISIYGKYFDDENFTIKPDSSGLLVMANNGPNTNGCQFFAITLPTPWLEGKNVVFGKVLKGAEIIHTIEHLKTDVNDRILKSVIIAKSVLPLEIVPFDEITCKNKIDRLLVIVTVIHKLLEVPQLTALTGQNEASAVYELVK</sequence>
<comment type="catalytic activity">
    <reaction evidence="1 4">
        <text>[protein]-peptidylproline (omega=180) = [protein]-peptidylproline (omega=0)</text>
        <dbReference type="Rhea" id="RHEA:16237"/>
        <dbReference type="Rhea" id="RHEA-COMP:10747"/>
        <dbReference type="Rhea" id="RHEA-COMP:10748"/>
        <dbReference type="ChEBI" id="CHEBI:83833"/>
        <dbReference type="ChEBI" id="CHEBI:83834"/>
        <dbReference type="EC" id="5.2.1.8"/>
    </reaction>
</comment>
<keyword evidence="7" id="KW-1185">Reference proteome</keyword>
<dbReference type="InterPro" id="IPR002130">
    <property type="entry name" value="Cyclophilin-type_PPIase_dom"/>
</dbReference>
<organism evidence="6 7">
    <name type="scientific">Rhamnusium bicolor</name>
    <dbReference type="NCBI Taxonomy" id="1586634"/>
    <lineage>
        <taxon>Eukaryota</taxon>
        <taxon>Metazoa</taxon>
        <taxon>Ecdysozoa</taxon>
        <taxon>Arthropoda</taxon>
        <taxon>Hexapoda</taxon>
        <taxon>Insecta</taxon>
        <taxon>Pterygota</taxon>
        <taxon>Neoptera</taxon>
        <taxon>Endopterygota</taxon>
        <taxon>Coleoptera</taxon>
        <taxon>Polyphaga</taxon>
        <taxon>Cucujiformia</taxon>
        <taxon>Chrysomeloidea</taxon>
        <taxon>Cerambycidae</taxon>
        <taxon>Lepturinae</taxon>
        <taxon>Rhagiini</taxon>
        <taxon>Rhamnusium</taxon>
    </lineage>
</organism>
<dbReference type="PROSITE" id="PS50072">
    <property type="entry name" value="CSA_PPIASE_2"/>
    <property type="match status" value="1"/>
</dbReference>
<dbReference type="Gene3D" id="2.40.100.10">
    <property type="entry name" value="Cyclophilin-like"/>
    <property type="match status" value="1"/>
</dbReference>
<dbReference type="GO" id="GO:0003755">
    <property type="term" value="F:peptidyl-prolyl cis-trans isomerase activity"/>
    <property type="evidence" value="ECO:0007669"/>
    <property type="project" value="UniProtKB-UniRule"/>
</dbReference>
<evidence type="ECO:0000256" key="3">
    <source>
        <dbReference type="ARBA" id="ARBA00023235"/>
    </source>
</evidence>
<keyword evidence="4" id="KW-0732">Signal</keyword>
<evidence type="ECO:0000256" key="4">
    <source>
        <dbReference type="RuleBase" id="RU363019"/>
    </source>
</evidence>
<evidence type="ECO:0000313" key="7">
    <source>
        <dbReference type="Proteomes" id="UP001162156"/>
    </source>
</evidence>
<dbReference type="Proteomes" id="UP001162156">
    <property type="component" value="Unassembled WGS sequence"/>
</dbReference>
<dbReference type="FunFam" id="2.40.100.10:FF:000025">
    <property type="entry name" value="Peptidyl-prolyl cis-trans isomerase CYP19-2"/>
    <property type="match status" value="1"/>
</dbReference>
<dbReference type="AlphaFoldDB" id="A0AAV8ZJT9"/>
<dbReference type="EMBL" id="JANEYF010001344">
    <property type="protein sequence ID" value="KAJ8964477.1"/>
    <property type="molecule type" value="Genomic_DNA"/>
</dbReference>
<dbReference type="SUPFAM" id="SSF50891">
    <property type="entry name" value="Cyclophilin-like"/>
    <property type="match status" value="1"/>
</dbReference>
<dbReference type="PRINTS" id="PR00153">
    <property type="entry name" value="CSAPPISMRASE"/>
</dbReference>
<comment type="similarity">
    <text evidence="4">Belongs to the cyclophilin-type PPIase family.</text>
</comment>
<keyword evidence="3 4" id="KW-0413">Isomerase</keyword>
<feature type="chain" id="PRO_5043104730" description="Peptidyl-prolyl cis-trans isomerase" evidence="4">
    <location>
        <begin position="24"/>
        <end position="210"/>
    </location>
</feature>
<comment type="function">
    <text evidence="4">PPIases accelerate the folding of proteins. It catalyzes the cis-trans isomerization of proline imidic peptide bonds in oligopeptides.</text>
</comment>
<evidence type="ECO:0000256" key="1">
    <source>
        <dbReference type="ARBA" id="ARBA00000971"/>
    </source>
</evidence>
<gene>
    <name evidence="6" type="ORF">NQ314_004764</name>
</gene>
<dbReference type="GO" id="GO:0006457">
    <property type="term" value="P:protein folding"/>
    <property type="evidence" value="ECO:0007669"/>
    <property type="project" value="TreeGrafter"/>
</dbReference>
<dbReference type="GO" id="GO:0005737">
    <property type="term" value="C:cytoplasm"/>
    <property type="evidence" value="ECO:0007669"/>
    <property type="project" value="TreeGrafter"/>
</dbReference>
<dbReference type="InterPro" id="IPR029000">
    <property type="entry name" value="Cyclophilin-like_dom_sf"/>
</dbReference>
<evidence type="ECO:0000313" key="6">
    <source>
        <dbReference type="EMBL" id="KAJ8964477.1"/>
    </source>
</evidence>
<dbReference type="Pfam" id="PF00160">
    <property type="entry name" value="Pro_isomerase"/>
    <property type="match status" value="1"/>
</dbReference>
<name>A0AAV8ZJT9_9CUCU</name>
<dbReference type="GO" id="GO:0016018">
    <property type="term" value="F:cyclosporin A binding"/>
    <property type="evidence" value="ECO:0007669"/>
    <property type="project" value="TreeGrafter"/>
</dbReference>
<comment type="caution">
    <text evidence="6">The sequence shown here is derived from an EMBL/GenBank/DDBJ whole genome shotgun (WGS) entry which is preliminary data.</text>
</comment>
<evidence type="ECO:0000256" key="2">
    <source>
        <dbReference type="ARBA" id="ARBA00023110"/>
    </source>
</evidence>
<reference evidence="6" key="1">
    <citation type="journal article" date="2023" name="Insect Mol. Biol.">
        <title>Genome sequencing provides insights into the evolution of gene families encoding plant cell wall-degrading enzymes in longhorned beetles.</title>
        <authorList>
            <person name="Shin N.R."/>
            <person name="Okamura Y."/>
            <person name="Kirsch R."/>
            <person name="Pauchet Y."/>
        </authorList>
    </citation>
    <scope>NUCLEOTIDE SEQUENCE</scope>
    <source>
        <strain evidence="6">RBIC_L_NR</strain>
    </source>
</reference>
<feature type="domain" description="PPIase cyclophilin-type" evidence="5">
    <location>
        <begin position="13"/>
        <end position="158"/>
    </location>
</feature>
<dbReference type="PANTHER" id="PTHR11071">
    <property type="entry name" value="PEPTIDYL-PROLYL CIS-TRANS ISOMERASE"/>
    <property type="match status" value="1"/>
</dbReference>
<proteinExistence type="inferred from homology"/>
<feature type="signal peptide" evidence="4">
    <location>
        <begin position="1"/>
        <end position="23"/>
    </location>
</feature>
<dbReference type="PANTHER" id="PTHR11071:SF561">
    <property type="entry name" value="PEPTIDYL-PROLYL CIS-TRANS ISOMERASE D-RELATED"/>
    <property type="match status" value="1"/>
</dbReference>
<dbReference type="EC" id="5.2.1.8" evidence="4"/>
<protein>
    <recommendedName>
        <fullName evidence="4">Peptidyl-prolyl cis-trans isomerase</fullName>
        <shortName evidence="4">PPIase</shortName>
        <ecNumber evidence="4">5.2.1.8</ecNumber>
    </recommendedName>
</protein>
<evidence type="ECO:0000259" key="5">
    <source>
        <dbReference type="PROSITE" id="PS50072"/>
    </source>
</evidence>
<keyword evidence="2 4" id="KW-0697">Rotamase</keyword>